<proteinExistence type="predicted"/>
<name>A0ABU1PR06_9PSEU</name>
<protein>
    <submittedName>
        <fullName evidence="1">Uncharacterized protein</fullName>
    </submittedName>
</protein>
<sequence length="42" mass="4580">MRRAVAVFPGNGFVFSTANGVEPAPGRLLRRTLRPRGKSARL</sequence>
<accession>A0ABU1PR06</accession>
<evidence type="ECO:0000313" key="1">
    <source>
        <dbReference type="EMBL" id="MDR6593078.1"/>
    </source>
</evidence>
<keyword evidence="2" id="KW-1185">Reference proteome</keyword>
<evidence type="ECO:0000313" key="2">
    <source>
        <dbReference type="Proteomes" id="UP001268819"/>
    </source>
</evidence>
<reference evidence="1 2" key="1">
    <citation type="submission" date="2023-07" db="EMBL/GenBank/DDBJ databases">
        <title>Sequencing the genomes of 1000 actinobacteria strains.</title>
        <authorList>
            <person name="Klenk H.-P."/>
        </authorList>
    </citation>
    <scope>NUCLEOTIDE SEQUENCE [LARGE SCALE GENOMIC DNA]</scope>
    <source>
        <strain evidence="1 2">DSM 43749</strain>
    </source>
</reference>
<organism evidence="1 2">
    <name type="scientific">Saccharothrix longispora</name>
    <dbReference type="NCBI Taxonomy" id="33920"/>
    <lineage>
        <taxon>Bacteria</taxon>
        <taxon>Bacillati</taxon>
        <taxon>Actinomycetota</taxon>
        <taxon>Actinomycetes</taxon>
        <taxon>Pseudonocardiales</taxon>
        <taxon>Pseudonocardiaceae</taxon>
        <taxon>Saccharothrix</taxon>
    </lineage>
</organism>
<dbReference type="Proteomes" id="UP001268819">
    <property type="component" value="Unassembled WGS sequence"/>
</dbReference>
<gene>
    <name evidence="1" type="ORF">J2S66_001462</name>
</gene>
<dbReference type="EMBL" id="JAVDSG010000001">
    <property type="protein sequence ID" value="MDR6593078.1"/>
    <property type="molecule type" value="Genomic_DNA"/>
</dbReference>
<comment type="caution">
    <text evidence="1">The sequence shown here is derived from an EMBL/GenBank/DDBJ whole genome shotgun (WGS) entry which is preliminary data.</text>
</comment>